<evidence type="ECO:0000313" key="9">
    <source>
        <dbReference type="Proteomes" id="UP000228756"/>
    </source>
</evidence>
<comment type="subcellular location">
    <subcellularLocation>
        <location evidence="5">Cytoplasm</location>
    </subcellularLocation>
</comment>
<dbReference type="AlphaFoldDB" id="A0A2M6NR84"/>
<dbReference type="PANTHER" id="PTHR30008:SF0">
    <property type="entry name" value="EXODEOXYRIBONUCLEASE 7 LARGE SUBUNIT"/>
    <property type="match status" value="1"/>
</dbReference>
<evidence type="ECO:0000313" key="8">
    <source>
        <dbReference type="EMBL" id="PIR71937.1"/>
    </source>
</evidence>
<evidence type="ECO:0000256" key="5">
    <source>
        <dbReference type="RuleBase" id="RU004355"/>
    </source>
</evidence>
<comment type="similarity">
    <text evidence="5">Belongs to the XseA family.</text>
</comment>
<sequence>MENNNYREKTYTILELNTEIKQVLWDSFPELIWVRGEITGFDKQKGSKNIFFQLQEKNPDKDQIISKITATIFNSDIKRILQKFKQGSDVELRDGLEVRVLCRIDVYPPWGEYKVVIKDIDPEFTLGKLAQTRAMIIKNLKERGLLDKNRQLVLSLVPQCIGLITQKGKEGYTDFISGLKKSRIYFKIRFYNASVQGEKVESEICEALDYFNQQQNVDAVVIVRGGGSKTDLSWFDNKKIAEKIAFMQTPVITGIGHRTDFTITDMVAFSFQQTPSIAATFFIERINEFLDGIDSLSIEIAHNSQNFTKLELQNLIEIKKQINRESTLFLERDKKELEENRKNLLFYYKEFFKNIRETIKQYSLRIDSSDPINIIRLGFSVSKVSGKTIKSIKEIKTGQNMVTTVSDGEIKSIINQ</sequence>
<dbReference type="GO" id="GO:0008855">
    <property type="term" value="F:exodeoxyribonuclease VII activity"/>
    <property type="evidence" value="ECO:0007669"/>
    <property type="project" value="UniProtKB-UniRule"/>
</dbReference>
<gene>
    <name evidence="8" type="primary">xseA</name>
    <name evidence="8" type="ORF">COU42_03010</name>
</gene>
<dbReference type="NCBIfam" id="TIGR00237">
    <property type="entry name" value="xseA"/>
    <property type="match status" value="1"/>
</dbReference>
<accession>A0A2M6NR84</accession>
<dbReference type="InterPro" id="IPR020579">
    <property type="entry name" value="Exonuc_VII_lsu_C"/>
</dbReference>
<comment type="caution">
    <text evidence="8">The sequence shown here is derived from an EMBL/GenBank/DDBJ whole genome shotgun (WGS) entry which is preliminary data.</text>
</comment>
<dbReference type="Proteomes" id="UP000228756">
    <property type="component" value="Unassembled WGS sequence"/>
</dbReference>
<reference evidence="9" key="1">
    <citation type="submission" date="2017-09" db="EMBL/GenBank/DDBJ databases">
        <title>Depth-based differentiation of microbial function through sediment-hosted aquifers and enrichment of novel symbionts in the deep terrestrial subsurface.</title>
        <authorList>
            <person name="Probst A.J."/>
            <person name="Ladd B."/>
            <person name="Jarett J.K."/>
            <person name="Geller-Mcgrath D.E."/>
            <person name="Sieber C.M.K."/>
            <person name="Emerson J.B."/>
            <person name="Anantharaman K."/>
            <person name="Thomas B.C."/>
            <person name="Malmstrom R."/>
            <person name="Stieglmeier M."/>
            <person name="Klingl A."/>
            <person name="Woyke T."/>
            <person name="Ryan C.M."/>
            <person name="Banfield J.F."/>
        </authorList>
    </citation>
    <scope>NUCLEOTIDE SEQUENCE [LARGE SCALE GENOMIC DNA]</scope>
</reference>
<keyword evidence="1" id="KW-0963">Cytoplasm</keyword>
<dbReference type="InterPro" id="IPR003753">
    <property type="entry name" value="Exonuc_VII_L"/>
</dbReference>
<keyword evidence="4 5" id="KW-0269">Exonuclease</keyword>
<keyword evidence="2 5" id="KW-0540">Nuclease</keyword>
<protein>
    <recommendedName>
        <fullName evidence="5">Exodeoxyribonuclease 7 large subunit</fullName>
        <ecNumber evidence="5">3.1.11.6</ecNumber>
    </recommendedName>
</protein>
<evidence type="ECO:0000259" key="7">
    <source>
        <dbReference type="Pfam" id="PF13742"/>
    </source>
</evidence>
<evidence type="ECO:0000259" key="6">
    <source>
        <dbReference type="Pfam" id="PF02601"/>
    </source>
</evidence>
<evidence type="ECO:0000256" key="3">
    <source>
        <dbReference type="ARBA" id="ARBA00022801"/>
    </source>
</evidence>
<dbReference type="GO" id="GO:0003676">
    <property type="term" value="F:nucleic acid binding"/>
    <property type="evidence" value="ECO:0007669"/>
    <property type="project" value="InterPro"/>
</dbReference>
<dbReference type="GO" id="GO:0009318">
    <property type="term" value="C:exodeoxyribonuclease VII complex"/>
    <property type="evidence" value="ECO:0007669"/>
    <property type="project" value="UniProtKB-UniRule"/>
</dbReference>
<organism evidence="8 9">
    <name type="scientific">Candidatus Nealsonbacteria bacterium CG10_big_fil_rev_8_21_14_0_10_36_24</name>
    <dbReference type="NCBI Taxonomy" id="1974710"/>
    <lineage>
        <taxon>Bacteria</taxon>
        <taxon>Candidatus Nealsoniibacteriota</taxon>
    </lineage>
</organism>
<evidence type="ECO:0000256" key="2">
    <source>
        <dbReference type="ARBA" id="ARBA00022722"/>
    </source>
</evidence>
<keyword evidence="3 5" id="KW-0378">Hydrolase</keyword>
<feature type="domain" description="Exonuclease VII large subunit C-terminal" evidence="6">
    <location>
        <begin position="145"/>
        <end position="344"/>
    </location>
</feature>
<feature type="domain" description="OB-fold nucleic acid binding" evidence="7">
    <location>
        <begin position="11"/>
        <end position="121"/>
    </location>
</feature>
<dbReference type="EMBL" id="PFCJ01000030">
    <property type="protein sequence ID" value="PIR71937.1"/>
    <property type="molecule type" value="Genomic_DNA"/>
</dbReference>
<name>A0A2M6NR84_9BACT</name>
<dbReference type="Pfam" id="PF02601">
    <property type="entry name" value="Exonuc_VII_L"/>
    <property type="match status" value="1"/>
</dbReference>
<evidence type="ECO:0000256" key="1">
    <source>
        <dbReference type="ARBA" id="ARBA00022490"/>
    </source>
</evidence>
<dbReference type="EC" id="3.1.11.6" evidence="5"/>
<dbReference type="InterPro" id="IPR025824">
    <property type="entry name" value="OB-fold_nuc-bd_dom"/>
</dbReference>
<comment type="catalytic activity">
    <reaction evidence="5">
        <text>Exonucleolytic cleavage in either 5'- to 3'- or 3'- to 5'-direction to yield nucleoside 5'-phosphates.</text>
        <dbReference type="EC" id="3.1.11.6"/>
    </reaction>
</comment>
<evidence type="ECO:0000256" key="4">
    <source>
        <dbReference type="ARBA" id="ARBA00022839"/>
    </source>
</evidence>
<proteinExistence type="inferred from homology"/>
<dbReference type="Pfam" id="PF13742">
    <property type="entry name" value="tRNA_anti_2"/>
    <property type="match status" value="1"/>
</dbReference>
<dbReference type="GO" id="GO:0005737">
    <property type="term" value="C:cytoplasm"/>
    <property type="evidence" value="ECO:0007669"/>
    <property type="project" value="UniProtKB-SubCell"/>
</dbReference>
<dbReference type="CDD" id="cd04489">
    <property type="entry name" value="ExoVII_LU_OBF"/>
    <property type="match status" value="1"/>
</dbReference>
<dbReference type="GO" id="GO:0006308">
    <property type="term" value="P:DNA catabolic process"/>
    <property type="evidence" value="ECO:0007669"/>
    <property type="project" value="UniProtKB-UniRule"/>
</dbReference>
<dbReference type="PANTHER" id="PTHR30008">
    <property type="entry name" value="EXODEOXYRIBONUCLEASE 7 LARGE SUBUNIT"/>
    <property type="match status" value="1"/>
</dbReference>